<dbReference type="AlphaFoldDB" id="A0A7J7L2T6"/>
<feature type="compositionally biased region" description="Basic and acidic residues" evidence="1">
    <location>
        <begin position="1"/>
        <end position="18"/>
    </location>
</feature>
<protein>
    <submittedName>
        <fullName evidence="2">Uncharacterized protein</fullName>
    </submittedName>
</protein>
<gene>
    <name evidence="2" type="ORF">GIB67_018926</name>
</gene>
<organism evidence="2 3">
    <name type="scientific">Kingdonia uniflora</name>
    <dbReference type="NCBI Taxonomy" id="39325"/>
    <lineage>
        <taxon>Eukaryota</taxon>
        <taxon>Viridiplantae</taxon>
        <taxon>Streptophyta</taxon>
        <taxon>Embryophyta</taxon>
        <taxon>Tracheophyta</taxon>
        <taxon>Spermatophyta</taxon>
        <taxon>Magnoliopsida</taxon>
        <taxon>Ranunculales</taxon>
        <taxon>Circaeasteraceae</taxon>
        <taxon>Kingdonia</taxon>
    </lineage>
</organism>
<evidence type="ECO:0000313" key="2">
    <source>
        <dbReference type="EMBL" id="KAF6136887.1"/>
    </source>
</evidence>
<dbReference type="Proteomes" id="UP000541444">
    <property type="component" value="Unassembled WGS sequence"/>
</dbReference>
<comment type="caution">
    <text evidence="2">The sequence shown here is derived from an EMBL/GenBank/DDBJ whole genome shotgun (WGS) entry which is preliminary data.</text>
</comment>
<sequence>MEDSCKPDRSKVIGDESPPRAANERMMCVGSGTPDCAADSLFVETPYEGQSFDTVDEASFFYEKYGRTKRFSIKKHSSKK</sequence>
<proteinExistence type="predicted"/>
<evidence type="ECO:0000256" key="1">
    <source>
        <dbReference type="SAM" id="MobiDB-lite"/>
    </source>
</evidence>
<keyword evidence="3" id="KW-1185">Reference proteome</keyword>
<reference evidence="2 3" key="1">
    <citation type="journal article" date="2020" name="IScience">
        <title>Genome Sequencing of the Endangered Kingdonia uniflora (Circaeasteraceae, Ranunculales) Reveals Potential Mechanisms of Evolutionary Specialization.</title>
        <authorList>
            <person name="Sun Y."/>
            <person name="Deng T."/>
            <person name="Zhang A."/>
            <person name="Moore M.J."/>
            <person name="Landis J.B."/>
            <person name="Lin N."/>
            <person name="Zhang H."/>
            <person name="Zhang X."/>
            <person name="Huang J."/>
            <person name="Zhang X."/>
            <person name="Sun H."/>
            <person name="Wang H."/>
        </authorList>
    </citation>
    <scope>NUCLEOTIDE SEQUENCE [LARGE SCALE GENOMIC DNA]</scope>
    <source>
        <strain evidence="2">TB1705</strain>
        <tissue evidence="2">Leaf</tissue>
    </source>
</reference>
<name>A0A7J7L2T6_9MAGN</name>
<evidence type="ECO:0000313" key="3">
    <source>
        <dbReference type="Proteomes" id="UP000541444"/>
    </source>
</evidence>
<dbReference type="EMBL" id="JACGCM010002668">
    <property type="protein sequence ID" value="KAF6136887.1"/>
    <property type="molecule type" value="Genomic_DNA"/>
</dbReference>
<accession>A0A7J7L2T6</accession>
<feature type="region of interest" description="Disordered" evidence="1">
    <location>
        <begin position="1"/>
        <end position="22"/>
    </location>
</feature>